<evidence type="ECO:0000313" key="2">
    <source>
        <dbReference type="EMBL" id="PRX99909.1"/>
    </source>
</evidence>
<dbReference type="EMBL" id="PVZC01000003">
    <property type="protein sequence ID" value="PRX99909.1"/>
    <property type="molecule type" value="Genomic_DNA"/>
</dbReference>
<evidence type="ECO:0000313" key="3">
    <source>
        <dbReference type="Proteomes" id="UP000237846"/>
    </source>
</evidence>
<protein>
    <submittedName>
        <fullName evidence="2">Uncharacterized protein DUF4229</fullName>
    </submittedName>
</protein>
<feature type="region of interest" description="Disordered" evidence="1">
    <location>
        <begin position="71"/>
        <end position="100"/>
    </location>
</feature>
<keyword evidence="3" id="KW-1185">Reference proteome</keyword>
<dbReference type="AlphaFoldDB" id="A0A2T0Q7W1"/>
<feature type="compositionally biased region" description="Low complexity" evidence="1">
    <location>
        <begin position="72"/>
        <end position="81"/>
    </location>
</feature>
<accession>A0A2T0Q7W1</accession>
<proteinExistence type="predicted"/>
<dbReference type="InterPro" id="IPR025323">
    <property type="entry name" value="DUF4229"/>
</dbReference>
<evidence type="ECO:0000256" key="1">
    <source>
        <dbReference type="SAM" id="MobiDB-lite"/>
    </source>
</evidence>
<comment type="caution">
    <text evidence="2">The sequence shown here is derived from an EMBL/GenBank/DDBJ whole genome shotgun (WGS) entry which is preliminary data.</text>
</comment>
<gene>
    <name evidence="2" type="ORF">CLV72_103516</name>
</gene>
<organism evidence="2 3">
    <name type="scientific">Allonocardiopsis opalescens</name>
    <dbReference type="NCBI Taxonomy" id="1144618"/>
    <lineage>
        <taxon>Bacteria</taxon>
        <taxon>Bacillati</taxon>
        <taxon>Actinomycetota</taxon>
        <taxon>Actinomycetes</taxon>
        <taxon>Streptosporangiales</taxon>
        <taxon>Allonocardiopsis</taxon>
    </lineage>
</organism>
<sequence length="100" mass="10106">MRSFLMYTAARALLFALTFGVLYLLGARGVLAIGLALLISMPISYVLLSNLRDRLSAALVDGTGRLRGGLAAGAAAEDAPAPARPERPAAPAEGGPAAAG</sequence>
<dbReference type="Pfam" id="PF14012">
    <property type="entry name" value="DUF4229"/>
    <property type="match status" value="1"/>
</dbReference>
<reference evidence="2 3" key="1">
    <citation type="submission" date="2018-03" db="EMBL/GenBank/DDBJ databases">
        <title>Genomic Encyclopedia of Archaeal and Bacterial Type Strains, Phase II (KMG-II): from individual species to whole genera.</title>
        <authorList>
            <person name="Goeker M."/>
        </authorList>
    </citation>
    <scope>NUCLEOTIDE SEQUENCE [LARGE SCALE GENOMIC DNA]</scope>
    <source>
        <strain evidence="2 3">DSM 45601</strain>
    </source>
</reference>
<name>A0A2T0Q7W1_9ACTN</name>
<dbReference type="RefSeq" id="WP_106244947.1">
    <property type="nucleotide sequence ID" value="NZ_PVZC01000003.1"/>
</dbReference>
<dbReference type="OrthoDB" id="3541782at2"/>
<dbReference type="Proteomes" id="UP000237846">
    <property type="component" value="Unassembled WGS sequence"/>
</dbReference>
<feature type="compositionally biased region" description="Low complexity" evidence="1">
    <location>
        <begin position="89"/>
        <end position="100"/>
    </location>
</feature>